<accession>A0A165IF47</accession>
<name>A0A165IF47_EXIGL</name>
<dbReference type="EMBL" id="KV425992">
    <property type="protein sequence ID" value="KZV93316.1"/>
    <property type="molecule type" value="Genomic_DNA"/>
</dbReference>
<dbReference type="NCBIfam" id="TIGR01856">
    <property type="entry name" value="hisJ_fam"/>
    <property type="match status" value="1"/>
</dbReference>
<keyword evidence="11" id="KW-1185">Reference proteome</keyword>
<dbReference type="InterPro" id="IPR016195">
    <property type="entry name" value="Pol/histidinol_Pase-like"/>
</dbReference>
<evidence type="ECO:0000313" key="11">
    <source>
        <dbReference type="Proteomes" id="UP000077266"/>
    </source>
</evidence>
<dbReference type="Pfam" id="PF02811">
    <property type="entry name" value="PHP"/>
    <property type="match status" value="1"/>
</dbReference>
<sequence length="320" mass="36069">MHSHHSHSGQFCKHAKGQLEDVVKAAIARGFTTYGLTEHVPRYRVQDLYPEESDTSLDALYETFTAFVKEARRLQHAYADKITLLVGLETENITPDDLDRLERLLVDVGGVDYVVGSVHHVNSIPIDFDEATFQLALATASNLSDQPATSSKDAMWEQLTLDYLDAQYELMQRVKPQVIGHFDLCRLYNPSYLFSISPTIWSKVERNVKYAISYGALFEANAAAFRKGWKSAYPGPDVAKLILELGGRFVLSDDSHGPHAVGLNYNHLRQYLIDIGVRKIWHLVPTENEDGTRAVKAVRTPGVWSDDPFWSKQGELLFSE</sequence>
<dbReference type="FunCoup" id="A0A165IF47">
    <property type="interactions" value="111"/>
</dbReference>
<dbReference type="UniPathway" id="UPA00031">
    <property type="reaction ID" value="UER00013"/>
</dbReference>
<keyword evidence="6 8" id="KW-0368">Histidine biosynthesis</keyword>
<evidence type="ECO:0000256" key="5">
    <source>
        <dbReference type="ARBA" id="ARBA00022801"/>
    </source>
</evidence>
<dbReference type="InterPro" id="IPR004013">
    <property type="entry name" value="PHP_dom"/>
</dbReference>
<evidence type="ECO:0000256" key="7">
    <source>
        <dbReference type="ARBA" id="ARBA00049158"/>
    </source>
</evidence>
<feature type="domain" description="PHP" evidence="9">
    <location>
        <begin position="4"/>
        <end position="222"/>
    </location>
</feature>
<organism evidence="10 11">
    <name type="scientific">Exidia glandulosa HHB12029</name>
    <dbReference type="NCBI Taxonomy" id="1314781"/>
    <lineage>
        <taxon>Eukaryota</taxon>
        <taxon>Fungi</taxon>
        <taxon>Dikarya</taxon>
        <taxon>Basidiomycota</taxon>
        <taxon>Agaricomycotina</taxon>
        <taxon>Agaricomycetes</taxon>
        <taxon>Auriculariales</taxon>
        <taxon>Exidiaceae</taxon>
        <taxon>Exidia</taxon>
    </lineage>
</organism>
<dbReference type="GO" id="GO:0000105">
    <property type="term" value="P:L-histidine biosynthetic process"/>
    <property type="evidence" value="ECO:0007669"/>
    <property type="project" value="UniProtKB-UniRule"/>
</dbReference>
<evidence type="ECO:0000256" key="1">
    <source>
        <dbReference type="ARBA" id="ARBA00004970"/>
    </source>
</evidence>
<evidence type="ECO:0000256" key="2">
    <source>
        <dbReference type="ARBA" id="ARBA00009152"/>
    </source>
</evidence>
<evidence type="ECO:0000259" key="9">
    <source>
        <dbReference type="Pfam" id="PF02811"/>
    </source>
</evidence>
<reference evidence="10 11" key="1">
    <citation type="journal article" date="2016" name="Mol. Biol. Evol.">
        <title>Comparative Genomics of Early-Diverging Mushroom-Forming Fungi Provides Insights into the Origins of Lignocellulose Decay Capabilities.</title>
        <authorList>
            <person name="Nagy L.G."/>
            <person name="Riley R."/>
            <person name="Tritt A."/>
            <person name="Adam C."/>
            <person name="Daum C."/>
            <person name="Floudas D."/>
            <person name="Sun H."/>
            <person name="Yadav J.S."/>
            <person name="Pangilinan J."/>
            <person name="Larsson K.H."/>
            <person name="Matsuura K."/>
            <person name="Barry K."/>
            <person name="Labutti K."/>
            <person name="Kuo R."/>
            <person name="Ohm R.A."/>
            <person name="Bhattacharya S.S."/>
            <person name="Shirouzu T."/>
            <person name="Yoshinaga Y."/>
            <person name="Martin F.M."/>
            <person name="Grigoriev I.V."/>
            <person name="Hibbett D.S."/>
        </authorList>
    </citation>
    <scope>NUCLEOTIDE SEQUENCE [LARGE SCALE GENOMIC DNA]</scope>
    <source>
        <strain evidence="10 11">HHB12029</strain>
    </source>
</reference>
<dbReference type="InParanoid" id="A0A165IF47"/>
<evidence type="ECO:0000256" key="3">
    <source>
        <dbReference type="ARBA" id="ARBA00013085"/>
    </source>
</evidence>
<dbReference type="Gene3D" id="3.20.20.140">
    <property type="entry name" value="Metal-dependent hydrolases"/>
    <property type="match status" value="1"/>
</dbReference>
<dbReference type="STRING" id="1314781.A0A165IF47"/>
<comment type="similarity">
    <text evidence="2 8">Belongs to the PHP hydrolase family. HisK subfamily.</text>
</comment>
<comment type="pathway">
    <text evidence="1 8">Amino-acid biosynthesis; L-histidine biosynthesis; L-histidine from 5-phospho-alpha-D-ribose 1-diphosphate: step 8/9.</text>
</comment>
<comment type="catalytic activity">
    <reaction evidence="7 8">
        <text>L-histidinol phosphate + H2O = L-histidinol + phosphate</text>
        <dbReference type="Rhea" id="RHEA:14465"/>
        <dbReference type="ChEBI" id="CHEBI:15377"/>
        <dbReference type="ChEBI" id="CHEBI:43474"/>
        <dbReference type="ChEBI" id="CHEBI:57699"/>
        <dbReference type="ChEBI" id="CHEBI:57980"/>
        <dbReference type="EC" id="3.1.3.15"/>
    </reaction>
</comment>
<dbReference type="AlphaFoldDB" id="A0A165IF47"/>
<evidence type="ECO:0000313" key="10">
    <source>
        <dbReference type="EMBL" id="KZV93316.1"/>
    </source>
</evidence>
<dbReference type="SUPFAM" id="SSF89550">
    <property type="entry name" value="PHP domain-like"/>
    <property type="match status" value="1"/>
</dbReference>
<dbReference type="GO" id="GO:0004401">
    <property type="term" value="F:histidinol-phosphatase activity"/>
    <property type="evidence" value="ECO:0007669"/>
    <property type="project" value="UniProtKB-UniRule"/>
</dbReference>
<evidence type="ECO:0000256" key="6">
    <source>
        <dbReference type="ARBA" id="ARBA00023102"/>
    </source>
</evidence>
<evidence type="ECO:0000256" key="8">
    <source>
        <dbReference type="RuleBase" id="RU366003"/>
    </source>
</evidence>
<dbReference type="OrthoDB" id="5957391at2759"/>
<keyword evidence="4 8" id="KW-0028">Amino-acid biosynthesis</keyword>
<dbReference type="EC" id="3.1.3.15" evidence="3 8"/>
<dbReference type="Proteomes" id="UP000077266">
    <property type="component" value="Unassembled WGS sequence"/>
</dbReference>
<dbReference type="CDD" id="cd12110">
    <property type="entry name" value="PHP_HisPPase_Hisj_like"/>
    <property type="match status" value="1"/>
</dbReference>
<dbReference type="PANTHER" id="PTHR21039">
    <property type="entry name" value="HISTIDINOL PHOSPHATASE-RELATED"/>
    <property type="match status" value="1"/>
</dbReference>
<dbReference type="PANTHER" id="PTHR21039:SF0">
    <property type="entry name" value="HISTIDINOL-PHOSPHATASE"/>
    <property type="match status" value="1"/>
</dbReference>
<dbReference type="GO" id="GO:0005737">
    <property type="term" value="C:cytoplasm"/>
    <property type="evidence" value="ECO:0007669"/>
    <property type="project" value="TreeGrafter"/>
</dbReference>
<dbReference type="InterPro" id="IPR010140">
    <property type="entry name" value="Histidinol_P_phosphatase_HisJ"/>
</dbReference>
<proteinExistence type="inferred from homology"/>
<protein>
    <recommendedName>
        <fullName evidence="3 8">Histidinol-phosphatase</fullName>
        <shortName evidence="8">HolPase</shortName>
        <ecNumber evidence="3 8">3.1.3.15</ecNumber>
    </recommendedName>
</protein>
<keyword evidence="5 8" id="KW-0378">Hydrolase</keyword>
<gene>
    <name evidence="10" type="ORF">EXIGLDRAFT_717415</name>
</gene>
<evidence type="ECO:0000256" key="4">
    <source>
        <dbReference type="ARBA" id="ARBA00022605"/>
    </source>
</evidence>